<reference evidence="1 2" key="2">
    <citation type="journal article" date="2010" name="Nucleic Acids Res.">
        <title>BeetleBase in 2010: revisions to provide comprehensive genomic information for Tribolium castaneum.</title>
        <authorList>
            <person name="Kim H.S."/>
            <person name="Murphy T."/>
            <person name="Xia J."/>
            <person name="Caragea D."/>
            <person name="Park Y."/>
            <person name="Beeman R.W."/>
            <person name="Lorenzen M.D."/>
            <person name="Butcher S."/>
            <person name="Manak J.R."/>
            <person name="Brown S.J."/>
        </authorList>
    </citation>
    <scope>GENOME REANNOTATION</scope>
    <source>
        <strain evidence="1 2">Georgia GA2</strain>
    </source>
</reference>
<keyword evidence="2" id="KW-1185">Reference proteome</keyword>
<evidence type="ECO:0000313" key="1">
    <source>
        <dbReference type="EMBL" id="EFA01506.1"/>
    </source>
</evidence>
<reference evidence="1 2" key="1">
    <citation type="journal article" date="2008" name="Nature">
        <title>The genome of the model beetle and pest Tribolium castaneum.</title>
        <authorList>
            <consortium name="Tribolium Genome Sequencing Consortium"/>
            <person name="Richards S."/>
            <person name="Gibbs R.A."/>
            <person name="Weinstock G.M."/>
            <person name="Brown S.J."/>
            <person name="Denell R."/>
            <person name="Beeman R.W."/>
            <person name="Gibbs R."/>
            <person name="Beeman R.W."/>
            <person name="Brown S.J."/>
            <person name="Bucher G."/>
            <person name="Friedrich M."/>
            <person name="Grimmelikhuijzen C.J."/>
            <person name="Klingler M."/>
            <person name="Lorenzen M."/>
            <person name="Richards S."/>
            <person name="Roth S."/>
            <person name="Schroder R."/>
            <person name="Tautz D."/>
            <person name="Zdobnov E.M."/>
            <person name="Muzny D."/>
            <person name="Gibbs R.A."/>
            <person name="Weinstock G.M."/>
            <person name="Attaway T."/>
            <person name="Bell S."/>
            <person name="Buhay C.J."/>
            <person name="Chandrabose M.N."/>
            <person name="Chavez D."/>
            <person name="Clerk-Blankenburg K.P."/>
            <person name="Cree A."/>
            <person name="Dao M."/>
            <person name="Davis C."/>
            <person name="Chacko J."/>
            <person name="Dinh H."/>
            <person name="Dugan-Rocha S."/>
            <person name="Fowler G."/>
            <person name="Garner T.T."/>
            <person name="Garnes J."/>
            <person name="Gnirke A."/>
            <person name="Hawes A."/>
            <person name="Hernandez J."/>
            <person name="Hines S."/>
            <person name="Holder M."/>
            <person name="Hume J."/>
            <person name="Jhangiani S.N."/>
            <person name="Joshi V."/>
            <person name="Khan Z.M."/>
            <person name="Jackson L."/>
            <person name="Kovar C."/>
            <person name="Kowis A."/>
            <person name="Lee S."/>
            <person name="Lewis L.R."/>
            <person name="Margolis J."/>
            <person name="Morgan M."/>
            <person name="Nazareth L.V."/>
            <person name="Nguyen N."/>
            <person name="Okwuonu G."/>
            <person name="Parker D."/>
            <person name="Richards S."/>
            <person name="Ruiz S.J."/>
            <person name="Santibanez J."/>
            <person name="Savard J."/>
            <person name="Scherer S.E."/>
            <person name="Schneider B."/>
            <person name="Sodergren E."/>
            <person name="Tautz D."/>
            <person name="Vattahil S."/>
            <person name="Villasana D."/>
            <person name="White C.S."/>
            <person name="Wright R."/>
            <person name="Park Y."/>
            <person name="Beeman R.W."/>
            <person name="Lord J."/>
            <person name="Oppert B."/>
            <person name="Lorenzen M."/>
            <person name="Brown S."/>
            <person name="Wang L."/>
            <person name="Savard J."/>
            <person name="Tautz D."/>
            <person name="Richards S."/>
            <person name="Weinstock G."/>
            <person name="Gibbs R.A."/>
            <person name="Liu Y."/>
            <person name="Worley K."/>
            <person name="Weinstock G."/>
            <person name="Elsik C.G."/>
            <person name="Reese J.T."/>
            <person name="Elhaik E."/>
            <person name="Landan G."/>
            <person name="Graur D."/>
            <person name="Arensburger P."/>
            <person name="Atkinson P."/>
            <person name="Beeman R.W."/>
            <person name="Beidler J."/>
            <person name="Brown S.J."/>
            <person name="Demuth J.P."/>
            <person name="Drury D.W."/>
            <person name="Du Y.Z."/>
            <person name="Fujiwara H."/>
            <person name="Lorenzen M."/>
            <person name="Maselli V."/>
            <person name="Osanai M."/>
            <person name="Park Y."/>
            <person name="Robertson H.M."/>
            <person name="Tu Z."/>
            <person name="Wang J.J."/>
            <person name="Wang S."/>
            <person name="Richards S."/>
            <person name="Song H."/>
            <person name="Zhang L."/>
            <person name="Sodergren E."/>
            <person name="Werner D."/>
            <person name="Stanke M."/>
            <person name="Morgenstern B."/>
            <person name="Solovyev V."/>
            <person name="Kosarev P."/>
            <person name="Brown G."/>
            <person name="Chen H.C."/>
            <person name="Ermolaeva O."/>
            <person name="Hlavina W."/>
            <person name="Kapustin Y."/>
            <person name="Kiryutin B."/>
            <person name="Kitts P."/>
            <person name="Maglott D."/>
            <person name="Pruitt K."/>
            <person name="Sapojnikov V."/>
            <person name="Souvorov A."/>
            <person name="Mackey A.J."/>
            <person name="Waterhouse R.M."/>
            <person name="Wyder S."/>
            <person name="Zdobnov E.M."/>
            <person name="Zdobnov E.M."/>
            <person name="Wyder S."/>
            <person name="Kriventseva E.V."/>
            <person name="Kadowaki T."/>
            <person name="Bork P."/>
            <person name="Aranda M."/>
            <person name="Bao R."/>
            <person name="Beermann A."/>
            <person name="Berns N."/>
            <person name="Bolognesi R."/>
            <person name="Bonneton F."/>
            <person name="Bopp D."/>
            <person name="Brown S.J."/>
            <person name="Bucher G."/>
            <person name="Butts T."/>
            <person name="Chaumot A."/>
            <person name="Denell R.E."/>
            <person name="Ferrier D.E."/>
            <person name="Friedrich M."/>
            <person name="Gordon C.M."/>
            <person name="Jindra M."/>
            <person name="Klingler M."/>
            <person name="Lan Q."/>
            <person name="Lattorff H.M."/>
            <person name="Laudet V."/>
            <person name="von Levetsow C."/>
            <person name="Liu Z."/>
            <person name="Lutz R."/>
            <person name="Lynch J.A."/>
            <person name="da Fonseca R.N."/>
            <person name="Posnien N."/>
            <person name="Reuter R."/>
            <person name="Roth S."/>
            <person name="Savard J."/>
            <person name="Schinko J.B."/>
            <person name="Schmitt C."/>
            <person name="Schoppmeier M."/>
            <person name="Schroder R."/>
            <person name="Shippy T.D."/>
            <person name="Simonnet F."/>
            <person name="Marques-Souza H."/>
            <person name="Tautz D."/>
            <person name="Tomoyasu Y."/>
            <person name="Trauner J."/>
            <person name="Van der Zee M."/>
            <person name="Vervoort M."/>
            <person name="Wittkopp N."/>
            <person name="Wimmer E.A."/>
            <person name="Yang X."/>
            <person name="Jones A.K."/>
            <person name="Sattelle D.B."/>
            <person name="Ebert P.R."/>
            <person name="Nelson D."/>
            <person name="Scott J.G."/>
            <person name="Beeman R.W."/>
            <person name="Muthukrishnan S."/>
            <person name="Kramer K.J."/>
            <person name="Arakane Y."/>
            <person name="Beeman R.W."/>
            <person name="Zhu Q."/>
            <person name="Hogenkamp D."/>
            <person name="Dixit R."/>
            <person name="Oppert B."/>
            <person name="Jiang H."/>
            <person name="Zou Z."/>
            <person name="Marshall J."/>
            <person name="Elpidina E."/>
            <person name="Vinokurov K."/>
            <person name="Oppert C."/>
            <person name="Zou Z."/>
            <person name="Evans J."/>
            <person name="Lu Z."/>
            <person name="Zhao P."/>
            <person name="Sumathipala N."/>
            <person name="Altincicek B."/>
            <person name="Vilcinskas A."/>
            <person name="Williams M."/>
            <person name="Hultmark D."/>
            <person name="Hetru C."/>
            <person name="Jiang H."/>
            <person name="Grimmelikhuijzen C.J."/>
            <person name="Hauser F."/>
            <person name="Cazzamali G."/>
            <person name="Williamson M."/>
            <person name="Park Y."/>
            <person name="Li B."/>
            <person name="Tanaka Y."/>
            <person name="Predel R."/>
            <person name="Neupert S."/>
            <person name="Schachtner J."/>
            <person name="Verleyen P."/>
            <person name="Raible F."/>
            <person name="Bork P."/>
            <person name="Friedrich M."/>
            <person name="Walden K.K."/>
            <person name="Robertson H.M."/>
            <person name="Angeli S."/>
            <person name="Foret S."/>
            <person name="Bucher G."/>
            <person name="Schuetz S."/>
            <person name="Maleszka R."/>
            <person name="Wimmer E.A."/>
            <person name="Beeman R.W."/>
            <person name="Lorenzen M."/>
            <person name="Tomoyasu Y."/>
            <person name="Miller S.C."/>
            <person name="Grossmann D."/>
            <person name="Bucher G."/>
        </authorList>
    </citation>
    <scope>NUCLEOTIDE SEQUENCE [LARGE SCALE GENOMIC DNA]</scope>
    <source>
        <strain evidence="1 2">Georgia GA2</strain>
    </source>
</reference>
<name>D2A1R1_TRICA</name>
<dbReference type="EMBL" id="KQ971338">
    <property type="protein sequence ID" value="EFA01506.1"/>
    <property type="molecule type" value="Genomic_DNA"/>
</dbReference>
<evidence type="ECO:0000313" key="2">
    <source>
        <dbReference type="Proteomes" id="UP000007266"/>
    </source>
</evidence>
<protein>
    <submittedName>
        <fullName evidence="1">Uncharacterized protein</fullName>
    </submittedName>
</protein>
<proteinExistence type="predicted"/>
<sequence length="95" mass="10350">MRRASNGQALCSWASSEVPHHRRGCARLGLSACRRQEAHGQVSRREALQLLAGPEAVTHITTFGPVVGIRHENSGALSFPQGPTFKIRWTSYPSG</sequence>
<organism evidence="1 2">
    <name type="scientific">Tribolium castaneum</name>
    <name type="common">Red flour beetle</name>
    <dbReference type="NCBI Taxonomy" id="7070"/>
    <lineage>
        <taxon>Eukaryota</taxon>
        <taxon>Metazoa</taxon>
        <taxon>Ecdysozoa</taxon>
        <taxon>Arthropoda</taxon>
        <taxon>Hexapoda</taxon>
        <taxon>Insecta</taxon>
        <taxon>Pterygota</taxon>
        <taxon>Neoptera</taxon>
        <taxon>Endopterygota</taxon>
        <taxon>Coleoptera</taxon>
        <taxon>Polyphaga</taxon>
        <taxon>Cucujiformia</taxon>
        <taxon>Tenebrionidae</taxon>
        <taxon>Tenebrionidae incertae sedis</taxon>
        <taxon>Tribolium</taxon>
    </lineage>
</organism>
<dbReference type="HOGENOM" id="CLU_2375521_0_0_1"/>
<dbReference type="Proteomes" id="UP000007266">
    <property type="component" value="Linkage group 4"/>
</dbReference>
<dbReference type="InParanoid" id="D2A1R1"/>
<gene>
    <name evidence="1" type="primary">GLEAN_07064</name>
    <name evidence="1" type="ORF">TcasGA2_TC007064</name>
</gene>
<accession>D2A1R1</accession>
<dbReference type="AlphaFoldDB" id="D2A1R1"/>